<keyword evidence="2" id="KW-0067">ATP-binding</keyword>
<dbReference type="AlphaFoldDB" id="A0A848M1J8"/>
<name>A0A848M1J8_9BACT</name>
<sequence>MSDNPETTPGSPAPDEAPTRPAEYVADIGFEDMNLSEPLRLALAERGYTHPT</sequence>
<proteinExistence type="predicted"/>
<keyword evidence="7" id="KW-1185">Reference proteome</keyword>
<evidence type="ECO:0000256" key="4">
    <source>
        <dbReference type="SAM" id="MobiDB-lite"/>
    </source>
</evidence>
<feature type="non-terminal residue" evidence="6">
    <location>
        <position position="52"/>
    </location>
</feature>
<dbReference type="EMBL" id="JABBJJ010000782">
    <property type="protein sequence ID" value="NMO23731.1"/>
    <property type="molecule type" value="Genomic_DNA"/>
</dbReference>
<organism evidence="6 7">
    <name type="scientific">Pyxidicoccus fallax</name>
    <dbReference type="NCBI Taxonomy" id="394095"/>
    <lineage>
        <taxon>Bacteria</taxon>
        <taxon>Pseudomonadati</taxon>
        <taxon>Myxococcota</taxon>
        <taxon>Myxococcia</taxon>
        <taxon>Myxococcales</taxon>
        <taxon>Cystobacterineae</taxon>
        <taxon>Myxococcaceae</taxon>
        <taxon>Pyxidicoccus</taxon>
    </lineage>
</organism>
<dbReference type="Proteomes" id="UP000518300">
    <property type="component" value="Unassembled WGS sequence"/>
</dbReference>
<evidence type="ECO:0000313" key="7">
    <source>
        <dbReference type="Proteomes" id="UP000518300"/>
    </source>
</evidence>
<feature type="short sequence motif" description="Q motif" evidence="3">
    <location>
        <begin position="28"/>
        <end position="52"/>
    </location>
</feature>
<evidence type="ECO:0000313" key="6">
    <source>
        <dbReference type="EMBL" id="NMO23731.1"/>
    </source>
</evidence>
<evidence type="ECO:0000256" key="1">
    <source>
        <dbReference type="ARBA" id="ARBA00022741"/>
    </source>
</evidence>
<protein>
    <recommendedName>
        <fullName evidence="5">DEAD-box RNA helicase Q domain-containing protein</fullName>
    </recommendedName>
</protein>
<feature type="domain" description="DEAD-box RNA helicase Q" evidence="5">
    <location>
        <begin position="28"/>
        <end position="52"/>
    </location>
</feature>
<dbReference type="PROSITE" id="PS51195">
    <property type="entry name" value="Q_MOTIF"/>
    <property type="match status" value="1"/>
</dbReference>
<feature type="region of interest" description="Disordered" evidence="4">
    <location>
        <begin position="1"/>
        <end position="21"/>
    </location>
</feature>
<keyword evidence="1" id="KW-0547">Nucleotide-binding</keyword>
<comment type="caution">
    <text evidence="6">The sequence shown here is derived from an EMBL/GenBank/DDBJ whole genome shotgun (WGS) entry which is preliminary data.</text>
</comment>
<evidence type="ECO:0000259" key="5">
    <source>
        <dbReference type="PROSITE" id="PS51195"/>
    </source>
</evidence>
<reference evidence="6 7" key="1">
    <citation type="submission" date="2020-04" db="EMBL/GenBank/DDBJ databases">
        <title>Draft genome of Pyxidicoccus fallax type strain.</title>
        <authorList>
            <person name="Whitworth D.E."/>
        </authorList>
    </citation>
    <scope>NUCLEOTIDE SEQUENCE [LARGE SCALE GENOMIC DNA]</scope>
    <source>
        <strain evidence="6 7">DSM 14698</strain>
    </source>
</reference>
<feature type="compositionally biased region" description="Polar residues" evidence="4">
    <location>
        <begin position="1"/>
        <end position="10"/>
    </location>
</feature>
<evidence type="ECO:0000256" key="3">
    <source>
        <dbReference type="PROSITE-ProRule" id="PRU00552"/>
    </source>
</evidence>
<evidence type="ECO:0000256" key="2">
    <source>
        <dbReference type="ARBA" id="ARBA00022840"/>
    </source>
</evidence>
<dbReference type="GO" id="GO:0003724">
    <property type="term" value="F:RNA helicase activity"/>
    <property type="evidence" value="ECO:0007669"/>
    <property type="project" value="InterPro"/>
</dbReference>
<dbReference type="GO" id="GO:0005524">
    <property type="term" value="F:ATP binding"/>
    <property type="evidence" value="ECO:0007669"/>
    <property type="project" value="UniProtKB-KW"/>
</dbReference>
<dbReference type="InterPro" id="IPR014014">
    <property type="entry name" value="RNA_helicase_DEAD_Q_motif"/>
</dbReference>
<accession>A0A848M1J8</accession>
<gene>
    <name evidence="6" type="ORF">HG543_54130</name>
</gene>